<dbReference type="Gene3D" id="1.10.274.100">
    <property type="entry name" value="RNA polymerase Rpb1, domain 3"/>
    <property type="match status" value="1"/>
</dbReference>
<feature type="binding site" evidence="9">
    <location>
        <position position="81"/>
    </location>
    <ligand>
        <name>Zn(2+)</name>
        <dbReference type="ChEBI" id="CHEBI:29105"/>
        <label>1</label>
    </ligand>
</feature>
<evidence type="ECO:0000313" key="13">
    <source>
        <dbReference type="EMBL" id="MDC4182119.1"/>
    </source>
</evidence>
<dbReference type="EC" id="2.7.7.6" evidence="9"/>
<dbReference type="Pfam" id="PF00623">
    <property type="entry name" value="RNA_pol_Rpb1_2"/>
    <property type="match status" value="1"/>
</dbReference>
<dbReference type="GO" id="GO:0003677">
    <property type="term" value="F:DNA binding"/>
    <property type="evidence" value="ECO:0007669"/>
    <property type="project" value="UniProtKB-UniRule"/>
</dbReference>
<evidence type="ECO:0000313" key="15">
    <source>
        <dbReference type="Proteomes" id="UP001216384"/>
    </source>
</evidence>
<dbReference type="GO" id="GO:0000428">
    <property type="term" value="C:DNA-directed RNA polymerase complex"/>
    <property type="evidence" value="ECO:0007669"/>
    <property type="project" value="UniProtKB-KW"/>
</dbReference>
<protein>
    <recommendedName>
        <fullName evidence="9">DNA-directed RNA polymerase subunit beta'</fullName>
        <shortName evidence="9">RNAP subunit beta'</shortName>
        <ecNumber evidence="9">2.7.7.6</ecNumber>
    </recommendedName>
    <alternativeName>
        <fullName evidence="9">RNA polymerase subunit beta'</fullName>
    </alternativeName>
    <alternativeName>
        <fullName evidence="9">Transcriptase subunit beta'</fullName>
    </alternativeName>
</protein>
<evidence type="ECO:0000256" key="10">
    <source>
        <dbReference type="RuleBase" id="RU004279"/>
    </source>
</evidence>
<comment type="cofactor">
    <cofactor evidence="9">
        <name>Mg(2+)</name>
        <dbReference type="ChEBI" id="CHEBI:18420"/>
    </cofactor>
    <text evidence="9">Binds 1 Mg(2+) ion per subunit.</text>
</comment>
<dbReference type="InterPro" id="IPR007081">
    <property type="entry name" value="RNA_pol_Rpb1_5"/>
</dbReference>
<dbReference type="Pfam" id="PF05000">
    <property type="entry name" value="RNA_pol_Rpb1_4"/>
    <property type="match status" value="1"/>
</dbReference>
<dbReference type="EMBL" id="JAJHZP010000015">
    <property type="protein sequence ID" value="MDC4183567.1"/>
    <property type="molecule type" value="Genomic_DNA"/>
</dbReference>
<evidence type="ECO:0000259" key="12">
    <source>
        <dbReference type="SMART" id="SM00663"/>
    </source>
</evidence>
<dbReference type="SUPFAM" id="SSF64484">
    <property type="entry name" value="beta and beta-prime subunits of DNA dependent RNA-polymerase"/>
    <property type="match status" value="1"/>
</dbReference>
<evidence type="ECO:0000256" key="8">
    <source>
        <dbReference type="ARBA" id="ARBA00048552"/>
    </source>
</evidence>
<feature type="domain" description="RNA polymerase N-terminal" evidence="12">
    <location>
        <begin position="315"/>
        <end position="603"/>
    </location>
</feature>
<dbReference type="GO" id="GO:0008270">
    <property type="term" value="F:zinc ion binding"/>
    <property type="evidence" value="ECO:0007669"/>
    <property type="project" value="UniProtKB-UniRule"/>
</dbReference>
<dbReference type="Gene3D" id="2.40.50.100">
    <property type="match status" value="1"/>
</dbReference>
<evidence type="ECO:0000256" key="3">
    <source>
        <dbReference type="ARBA" id="ARBA00022478"/>
    </source>
</evidence>
<dbReference type="Gene3D" id="1.10.150.390">
    <property type="match status" value="1"/>
</dbReference>
<comment type="caution">
    <text evidence="14">The sequence shown here is derived from an EMBL/GenBank/DDBJ whole genome shotgun (WGS) entry which is preliminary data.</text>
</comment>
<feature type="binding site" evidence="9">
    <location>
        <position position="1010"/>
    </location>
    <ligand>
        <name>Zn(2+)</name>
        <dbReference type="ChEBI" id="CHEBI:29105"/>
        <label>2</label>
    </ligand>
</feature>
<dbReference type="InterPro" id="IPR007066">
    <property type="entry name" value="RNA_pol_Rpb1_3"/>
</dbReference>
<dbReference type="HAMAP" id="MF_01322">
    <property type="entry name" value="RNApol_bact_RpoC"/>
    <property type="match status" value="1"/>
</dbReference>
<dbReference type="InterPro" id="IPR042102">
    <property type="entry name" value="RNA_pol_Rpb1_3_sf"/>
</dbReference>
<dbReference type="Pfam" id="PF04997">
    <property type="entry name" value="RNA_pol_Rpb1_1"/>
    <property type="match status" value="1"/>
</dbReference>
<dbReference type="CDD" id="cd01609">
    <property type="entry name" value="RNAP_beta'_N"/>
    <property type="match status" value="1"/>
</dbReference>
<comment type="cofactor">
    <cofactor evidence="9">
        <name>Zn(2+)</name>
        <dbReference type="ChEBI" id="CHEBI:29105"/>
    </cofactor>
    <text evidence="9">Binds 2 Zn(2+) ions per subunit.</text>
</comment>
<evidence type="ECO:0000256" key="4">
    <source>
        <dbReference type="ARBA" id="ARBA00022679"/>
    </source>
</evidence>
<feature type="binding site" evidence="9">
    <location>
        <position position="549"/>
    </location>
    <ligand>
        <name>Mg(2+)</name>
        <dbReference type="ChEBI" id="CHEBI:18420"/>
    </ligand>
</feature>
<comment type="catalytic activity">
    <reaction evidence="8 9 10">
        <text>RNA(n) + a ribonucleoside 5'-triphosphate = RNA(n+1) + diphosphate</text>
        <dbReference type="Rhea" id="RHEA:21248"/>
        <dbReference type="Rhea" id="RHEA-COMP:14527"/>
        <dbReference type="Rhea" id="RHEA-COMP:17342"/>
        <dbReference type="ChEBI" id="CHEBI:33019"/>
        <dbReference type="ChEBI" id="CHEBI:61557"/>
        <dbReference type="ChEBI" id="CHEBI:140395"/>
        <dbReference type="EC" id="2.7.7.6"/>
    </reaction>
</comment>
<name>A0AAW6HQ58_9MOLU</name>
<feature type="binding site" evidence="9">
    <location>
        <position position="1003"/>
    </location>
    <ligand>
        <name>Zn(2+)</name>
        <dbReference type="ChEBI" id="CHEBI:29105"/>
        <label>2</label>
    </ligand>
</feature>
<feature type="binding site" evidence="9">
    <location>
        <position position="553"/>
    </location>
    <ligand>
        <name>Mg(2+)</name>
        <dbReference type="ChEBI" id="CHEBI:18420"/>
    </ligand>
</feature>
<keyword evidence="16" id="KW-1185">Reference proteome</keyword>
<evidence type="ECO:0000256" key="6">
    <source>
        <dbReference type="ARBA" id="ARBA00022723"/>
    </source>
</evidence>
<dbReference type="CDD" id="cd02655">
    <property type="entry name" value="RNAP_beta'_C"/>
    <property type="match status" value="1"/>
</dbReference>
<dbReference type="EMBL" id="JAJHZM010000013">
    <property type="protein sequence ID" value="MDC4182119.1"/>
    <property type="molecule type" value="Genomic_DNA"/>
</dbReference>
<dbReference type="Pfam" id="PF04998">
    <property type="entry name" value="RNA_pol_Rpb1_5"/>
    <property type="match status" value="1"/>
</dbReference>
<feature type="binding site" evidence="9">
    <location>
        <position position="551"/>
    </location>
    <ligand>
        <name>Mg(2+)</name>
        <dbReference type="ChEBI" id="CHEBI:18420"/>
    </ligand>
</feature>
<dbReference type="Gene3D" id="1.10.132.30">
    <property type="match status" value="1"/>
</dbReference>
<dbReference type="PANTHER" id="PTHR19376:SF54">
    <property type="entry name" value="DNA-DIRECTED RNA POLYMERASE SUBUNIT BETA"/>
    <property type="match status" value="1"/>
</dbReference>
<feature type="binding site" evidence="9">
    <location>
        <position position="84"/>
    </location>
    <ligand>
        <name>Zn(2+)</name>
        <dbReference type="ChEBI" id="CHEBI:29105"/>
        <label>1</label>
    </ligand>
</feature>
<evidence type="ECO:0000313" key="14">
    <source>
        <dbReference type="EMBL" id="MDC4183567.1"/>
    </source>
</evidence>
<feature type="binding site" evidence="9">
    <location>
        <position position="66"/>
    </location>
    <ligand>
        <name>Zn(2+)</name>
        <dbReference type="ChEBI" id="CHEBI:29105"/>
        <label>1</label>
    </ligand>
</feature>
<dbReference type="PANTHER" id="PTHR19376">
    <property type="entry name" value="DNA-DIRECTED RNA POLYMERASE"/>
    <property type="match status" value="1"/>
</dbReference>
<comment type="subunit">
    <text evidence="9">The RNAP catalytic core consists of 2 alpha, 1 beta, 1 beta' and 1 omega subunit. When a sigma factor is associated with the core the holoenzyme is formed, which can initiate transcription.</text>
</comment>
<dbReference type="GO" id="GO:0006351">
    <property type="term" value="P:DNA-templated transcription"/>
    <property type="evidence" value="ECO:0007669"/>
    <property type="project" value="UniProtKB-UniRule"/>
</dbReference>
<evidence type="ECO:0000256" key="5">
    <source>
        <dbReference type="ARBA" id="ARBA00022695"/>
    </source>
</evidence>
<dbReference type="Gene3D" id="2.40.40.20">
    <property type="match status" value="1"/>
</dbReference>
<proteinExistence type="inferred from homology"/>
<dbReference type="Gene3D" id="4.10.860.120">
    <property type="entry name" value="RNA polymerase II, clamp domain"/>
    <property type="match status" value="1"/>
</dbReference>
<dbReference type="Proteomes" id="UP001220940">
    <property type="component" value="Unassembled WGS sequence"/>
</dbReference>
<dbReference type="InterPro" id="IPR044893">
    <property type="entry name" value="RNA_pol_Rpb1_clamp_domain"/>
</dbReference>
<comment type="similarity">
    <text evidence="2 9 10">Belongs to the RNA polymerase beta' chain family.</text>
</comment>
<dbReference type="InterPro" id="IPR007080">
    <property type="entry name" value="RNA_pol_Rpb1_1"/>
</dbReference>
<evidence type="ECO:0000256" key="11">
    <source>
        <dbReference type="SAM" id="Coils"/>
    </source>
</evidence>
<evidence type="ECO:0000256" key="7">
    <source>
        <dbReference type="ARBA" id="ARBA00023163"/>
    </source>
</evidence>
<evidence type="ECO:0000256" key="1">
    <source>
        <dbReference type="ARBA" id="ARBA00004026"/>
    </source>
</evidence>
<dbReference type="Gene3D" id="1.10.1790.20">
    <property type="match status" value="1"/>
</dbReference>
<keyword evidence="11" id="KW-0175">Coiled coil</keyword>
<sequence>MDKMTKKNKTKRIRGLQISIASAEEMRSWSHGEVKKPETINYKSLKPETDGLFDEAIFGPVKDFECACGKYKKIKHRGRTCEKCGVEITEAIVRRERMGHIDLTVPVAHIWMTKELPSPSKISLVLDVSYKEVEEVVYFVNYIVLNPGNSKNPVFKFKEVVDLSGKGSKSARIKLRKVLREIKDKLQKQRAELEKENLQKGKTQKENDQDNKLWFEYKRASEYYNRLKESHLPFSIDEVAKFIETHAGIRLGIGAEAILELLEGVDLQKEYDAINDELKTYSRDLKTEKEDQKVKRALRRLETIRWLKESGIKASNMILQVIPVTPPDTRPIIQLDGARFTTSDINNFYRRIIIRNERLKKIIELKAPSVILNNEKRMLQEVVDALFDNSSRKKPITAKDKRPLKSLTDRLKGKQGLFRQNLLGKRVDYSGRSVIVIGPELKMYEVGIPAPMILKLFKPFIIRELIRRFNDDGQEIKPIAPNIKIAEQMIAQKSERIWEIVEKVIKERPVLLNRAPTLHRLGIQAFEPKIVDGKAIRLHPLVTTAFNADFDGDQMAVHVPISKEAVAEARAIMLASWHILGPKDGKPVATPTQDMVLGNYYLTTEKRDQKGEGLIFSNYDQVVLAYESGRASIHALIGLSTKCMPKKPFEKQGILITTVGKAIMNSIMPEEMPFLNDGDNLLKIDESNIVLPGENFKEKLAKRPIYKPFGKKTVSKIIEILYKNFKLEKVPEILDKIKEFGFKYSTLSSTTISVFDIPRYDDKLKYIKEADQEITRLKHMYQKGLLTDDERYTRVIRLWSEVKDNVSDDIKKIITRPEYKDNSIVVIADSGARGNISNFTQLFGMRGLMSKSYNYDQKIKSQVIRDTIEVPIKHSFIEGLTINEYFNSSYGARKGMTDIAMKTSKSGYMTRKLVDAAQEVIINDSDCNTDKGITVSSIYNSLDGGIVETLAERIVTRYTIDPIYDEKTNEMLVGADCLITSEIAEKIAKANVTKALIRSPIYCQSIKGLCQKCFGNDLTTNDLVQVGTAIGVIAAQSIGEPGTQLTMRTFHTGGTANEGNITQGFERLKQIFDVVSPKEWELAIIAENEGVVESITSDESSRIIRVKTKLEDEEYRVPFDAVIRVEQNQEVYPGMKLTEGSIDIKHLLRVSGIEAVRQYFLEEVQKVYRLQGIEIADKYIEVTIRQLTNKLQVIDVGDSNYFVGQTVDINHFRKEVSNMLIANKRPPVAINQVFGLDEAPSKTGSFLSAASFQDTKKILTDAAVKSQIDYLLGLKENVILGNLIPAGTGFMSSEEIIKAGEEALKKEY</sequence>
<comment type="function">
    <text evidence="1 9 10">DNA-dependent RNA polymerase catalyzes the transcription of DNA into RNA using the four ribonucleoside triphosphates as substrates.</text>
</comment>
<feature type="binding site" evidence="9">
    <location>
        <position position="927"/>
    </location>
    <ligand>
        <name>Zn(2+)</name>
        <dbReference type="ChEBI" id="CHEBI:29105"/>
        <label>2</label>
    </ligand>
</feature>
<dbReference type="SMART" id="SM00663">
    <property type="entry name" value="RPOLA_N"/>
    <property type="match status" value="1"/>
</dbReference>
<dbReference type="Proteomes" id="UP001216384">
    <property type="component" value="Unassembled WGS sequence"/>
</dbReference>
<dbReference type="InterPro" id="IPR012754">
    <property type="entry name" value="DNA-dir_RpoC_beta_prime_bact"/>
</dbReference>
<dbReference type="InterPro" id="IPR000722">
    <property type="entry name" value="RNA_pol_asu"/>
</dbReference>
<keyword evidence="3 9" id="KW-0240">DNA-directed RNA polymerase</keyword>
<feature type="binding site" evidence="9">
    <location>
        <position position="1013"/>
    </location>
    <ligand>
        <name>Zn(2+)</name>
        <dbReference type="ChEBI" id="CHEBI:29105"/>
        <label>2</label>
    </ligand>
</feature>
<keyword evidence="6 9" id="KW-0479">Metal-binding</keyword>
<evidence type="ECO:0000313" key="16">
    <source>
        <dbReference type="Proteomes" id="UP001220940"/>
    </source>
</evidence>
<dbReference type="InterPro" id="IPR007083">
    <property type="entry name" value="RNA_pol_Rpb1_4"/>
</dbReference>
<dbReference type="InterPro" id="IPR038120">
    <property type="entry name" value="Rpb1_funnel_sf"/>
</dbReference>
<dbReference type="Pfam" id="PF04983">
    <property type="entry name" value="RNA_pol_Rpb1_3"/>
    <property type="match status" value="1"/>
</dbReference>
<dbReference type="GO" id="GO:0000287">
    <property type="term" value="F:magnesium ion binding"/>
    <property type="evidence" value="ECO:0007669"/>
    <property type="project" value="UniProtKB-UniRule"/>
</dbReference>
<feature type="coiled-coil region" evidence="11">
    <location>
        <begin position="172"/>
        <end position="208"/>
    </location>
</feature>
<accession>A0AAW6HQ58</accession>
<reference evidence="14 16" key="1">
    <citation type="submission" date="2021-11" db="EMBL/GenBank/DDBJ databases">
        <title>Description of Mycoplasma bradburyaesp. nov.from sea birds: a tribute to a great mycoplasmologist.</title>
        <authorList>
            <person name="Ramirez A.S."/>
            <person name="Poveda C."/>
            <person name="Suarez-Perez A."/>
            <person name="Rosales R.S."/>
            <person name="Dijkman R."/>
            <person name="Feberwee A."/>
            <person name="Spergser J."/>
            <person name="Szostak M.P."/>
            <person name="Ressel L."/>
            <person name="Calabuig P."/>
            <person name="Catania S."/>
            <person name="Gobbo F."/>
            <person name="Timofte D."/>
            <person name="Poveda J.B."/>
        </authorList>
    </citation>
    <scope>NUCLEOTIDE SEQUENCE</scope>
    <source>
        <strain evidence="13 16">T158</strain>
        <strain evidence="14">T264</strain>
    </source>
</reference>
<evidence type="ECO:0000256" key="2">
    <source>
        <dbReference type="ARBA" id="ARBA00006460"/>
    </source>
</evidence>
<dbReference type="Gene3D" id="1.10.40.90">
    <property type="match status" value="1"/>
</dbReference>
<dbReference type="NCBIfam" id="TIGR02386">
    <property type="entry name" value="rpoC_TIGR"/>
    <property type="match status" value="1"/>
</dbReference>
<evidence type="ECO:0000256" key="9">
    <source>
        <dbReference type="HAMAP-Rule" id="MF_01322"/>
    </source>
</evidence>
<keyword evidence="4 9" id="KW-0808">Transferase</keyword>
<keyword evidence="9" id="KW-0862">Zinc</keyword>
<keyword evidence="7 9" id="KW-0804">Transcription</keyword>
<keyword evidence="9" id="KW-0460">Magnesium</keyword>
<dbReference type="InterPro" id="IPR006592">
    <property type="entry name" value="RNA_pol_N"/>
</dbReference>
<keyword evidence="5 9" id="KW-0548">Nucleotidyltransferase</keyword>
<gene>
    <name evidence="9 14" type="primary">rpoC</name>
    <name evidence="13" type="ORF">LNO68_02855</name>
    <name evidence="14" type="ORF">LNO71_02810</name>
</gene>
<dbReference type="GO" id="GO:0003899">
    <property type="term" value="F:DNA-directed RNA polymerase activity"/>
    <property type="evidence" value="ECO:0007669"/>
    <property type="project" value="UniProtKB-UniRule"/>
</dbReference>
<dbReference type="InterPro" id="IPR045867">
    <property type="entry name" value="DNA-dir_RpoC_beta_prime"/>
</dbReference>
<organism evidence="14 15">
    <name type="scientific">Mycoplasma bradburyae</name>
    <dbReference type="NCBI Taxonomy" id="2963128"/>
    <lineage>
        <taxon>Bacteria</taxon>
        <taxon>Bacillati</taxon>
        <taxon>Mycoplasmatota</taxon>
        <taxon>Mollicutes</taxon>
        <taxon>Mycoplasmataceae</taxon>
        <taxon>Mycoplasma</taxon>
    </lineage>
</organism>
<feature type="binding site" evidence="9">
    <location>
        <position position="68"/>
    </location>
    <ligand>
        <name>Zn(2+)</name>
        <dbReference type="ChEBI" id="CHEBI:29105"/>
        <label>1</label>
    </ligand>
</feature>